<dbReference type="Proteomes" id="UP000241167">
    <property type="component" value="Unassembled WGS sequence"/>
</dbReference>
<evidence type="ECO:0000313" key="7">
    <source>
        <dbReference type="Proteomes" id="UP000241167"/>
    </source>
</evidence>
<evidence type="ECO:0000259" key="5">
    <source>
        <dbReference type="PROSITE" id="PS51891"/>
    </source>
</evidence>
<accession>A0A2P7QPQ7</accession>
<proteinExistence type="inferred from homology"/>
<evidence type="ECO:0000256" key="2">
    <source>
        <dbReference type="ARBA" id="ARBA00022723"/>
    </source>
</evidence>
<dbReference type="GO" id="GO:0016846">
    <property type="term" value="F:carbon-sulfur lyase activity"/>
    <property type="evidence" value="ECO:0007669"/>
    <property type="project" value="InterPro"/>
</dbReference>
<reference evidence="6 7" key="1">
    <citation type="submission" date="2018-03" db="EMBL/GenBank/DDBJ databases">
        <title>The draft genome of Sphingosinicella sp. GL-C-18.</title>
        <authorList>
            <person name="Liu L."/>
            <person name="Li L."/>
            <person name="Liang L."/>
            <person name="Zhang X."/>
            <person name="Wang T."/>
        </authorList>
    </citation>
    <scope>NUCLEOTIDE SEQUENCE [LARGE SCALE GENOMIC DNA]</scope>
    <source>
        <strain evidence="6 7">GL-C-18</strain>
    </source>
</reference>
<comment type="caution">
    <text evidence="6">The sequence shown here is derived from an EMBL/GenBank/DDBJ whole genome shotgun (WGS) entry which is preliminary data.</text>
</comment>
<dbReference type="RefSeq" id="WP_106513836.1">
    <property type="nucleotide sequence ID" value="NZ_PXYI01000004.1"/>
</dbReference>
<feature type="domain" description="CENP-V/GFA" evidence="5">
    <location>
        <begin position="5"/>
        <end position="115"/>
    </location>
</feature>
<evidence type="ECO:0000313" key="6">
    <source>
        <dbReference type="EMBL" id="PSJ39930.1"/>
    </source>
</evidence>
<dbReference type="AlphaFoldDB" id="A0A2P7QPQ7"/>
<dbReference type="PANTHER" id="PTHR33337">
    <property type="entry name" value="GFA DOMAIN-CONTAINING PROTEIN"/>
    <property type="match status" value="1"/>
</dbReference>
<dbReference type="GO" id="GO:0046872">
    <property type="term" value="F:metal ion binding"/>
    <property type="evidence" value="ECO:0007669"/>
    <property type="project" value="UniProtKB-KW"/>
</dbReference>
<keyword evidence="2" id="KW-0479">Metal-binding</keyword>
<dbReference type="OrthoDB" id="7186766at2"/>
<evidence type="ECO:0000256" key="3">
    <source>
        <dbReference type="ARBA" id="ARBA00022833"/>
    </source>
</evidence>
<keyword evidence="7" id="KW-1185">Reference proteome</keyword>
<organism evidence="6 7">
    <name type="scientific">Allosphingosinicella deserti</name>
    <dbReference type="NCBI Taxonomy" id="2116704"/>
    <lineage>
        <taxon>Bacteria</taxon>
        <taxon>Pseudomonadati</taxon>
        <taxon>Pseudomonadota</taxon>
        <taxon>Alphaproteobacteria</taxon>
        <taxon>Sphingomonadales</taxon>
        <taxon>Sphingomonadaceae</taxon>
        <taxon>Allosphingosinicella</taxon>
    </lineage>
</organism>
<comment type="similarity">
    <text evidence="1">Belongs to the Gfa family.</text>
</comment>
<keyword evidence="3" id="KW-0862">Zinc</keyword>
<dbReference type="InterPro" id="IPR011057">
    <property type="entry name" value="Mss4-like_sf"/>
</dbReference>
<evidence type="ECO:0000256" key="1">
    <source>
        <dbReference type="ARBA" id="ARBA00005495"/>
    </source>
</evidence>
<dbReference type="PANTHER" id="PTHR33337:SF40">
    <property type="entry name" value="CENP-V_GFA DOMAIN-CONTAINING PROTEIN-RELATED"/>
    <property type="match status" value="1"/>
</dbReference>
<dbReference type="InterPro" id="IPR006913">
    <property type="entry name" value="CENP-V/GFA"/>
</dbReference>
<dbReference type="Gene3D" id="3.90.1590.10">
    <property type="entry name" value="glutathione-dependent formaldehyde- activating enzyme (gfa)"/>
    <property type="match status" value="1"/>
</dbReference>
<evidence type="ECO:0000256" key="4">
    <source>
        <dbReference type="ARBA" id="ARBA00023239"/>
    </source>
</evidence>
<protein>
    <submittedName>
        <fullName evidence="6">GFA family protein</fullName>
    </submittedName>
</protein>
<sequence>MNDLLTGGCACGAVRYRLESEPFDTGYCHCRTCQLNSGAPAMVFSSVPADDLVFTKGADRVKTFKSSSFGFRRFCGDCGTPFTMEVDHQPETVDFSVATLDDPNAVVPGFHIFWASRIGWFDPADTLPRHAKFRPDTRGLEGTDPPT</sequence>
<gene>
    <name evidence="6" type="ORF">C7I55_15380</name>
</gene>
<name>A0A2P7QPQ7_9SPHN</name>
<keyword evidence="4" id="KW-0456">Lyase</keyword>
<dbReference type="EMBL" id="PXYI01000004">
    <property type="protein sequence ID" value="PSJ39930.1"/>
    <property type="molecule type" value="Genomic_DNA"/>
</dbReference>
<dbReference type="Pfam" id="PF04828">
    <property type="entry name" value="GFA"/>
    <property type="match status" value="1"/>
</dbReference>
<dbReference type="PROSITE" id="PS51891">
    <property type="entry name" value="CENP_V_GFA"/>
    <property type="match status" value="1"/>
</dbReference>
<dbReference type="SUPFAM" id="SSF51316">
    <property type="entry name" value="Mss4-like"/>
    <property type="match status" value="1"/>
</dbReference>